<dbReference type="InterPro" id="IPR029058">
    <property type="entry name" value="AB_hydrolase_fold"/>
</dbReference>
<organism evidence="4 5">
    <name type="scientific">Bosea vaviloviae</name>
    <dbReference type="NCBI Taxonomy" id="1526658"/>
    <lineage>
        <taxon>Bacteria</taxon>
        <taxon>Pseudomonadati</taxon>
        <taxon>Pseudomonadota</taxon>
        <taxon>Alphaproteobacteria</taxon>
        <taxon>Hyphomicrobiales</taxon>
        <taxon>Boseaceae</taxon>
        <taxon>Bosea</taxon>
    </lineage>
</organism>
<dbReference type="AlphaFoldDB" id="A0A1D7U2H4"/>
<gene>
    <name evidence="4" type="ORF">BHK69_14890</name>
</gene>
<dbReference type="STRING" id="1526658.BHK69_14890"/>
<evidence type="ECO:0000313" key="5">
    <source>
        <dbReference type="Proteomes" id="UP000094969"/>
    </source>
</evidence>
<reference evidence="4 5" key="1">
    <citation type="journal article" date="2015" name="Antonie Van Leeuwenhoek">
        <title>Bosea vaviloviae sp. nov., a new species of slow-growing rhizobia isolated from nodules of the relict species Vavilovia formosa (Stev.) Fed.</title>
        <authorList>
            <person name="Safronova V.I."/>
            <person name="Kuznetsova I.G."/>
            <person name="Sazanova A.L."/>
            <person name="Kimeklis A.K."/>
            <person name="Belimov A.A."/>
            <person name="Andronov E.E."/>
            <person name="Pinaev A.G."/>
            <person name="Chizhevskaya E.P."/>
            <person name="Pukhaev A.R."/>
            <person name="Popov K.P."/>
            <person name="Willems A."/>
            <person name="Tikhonovich I.A."/>
        </authorList>
    </citation>
    <scope>NUCLEOTIDE SEQUENCE [LARGE SCALE GENOMIC DNA]</scope>
    <source>
        <strain evidence="4 5">Vaf18</strain>
    </source>
</reference>
<dbReference type="Gene3D" id="3.40.50.1820">
    <property type="entry name" value="alpha/beta hydrolase"/>
    <property type="match status" value="1"/>
</dbReference>
<dbReference type="GO" id="GO:0052689">
    <property type="term" value="F:carboxylic ester hydrolase activity"/>
    <property type="evidence" value="ECO:0007669"/>
    <property type="project" value="UniProtKB-ARBA"/>
</dbReference>
<dbReference type="RefSeq" id="WP_069690782.1">
    <property type="nucleotide sequence ID" value="NZ_CP017147.1"/>
</dbReference>
<name>A0A1D7U2H4_9HYPH</name>
<evidence type="ECO:0000256" key="1">
    <source>
        <dbReference type="ARBA" id="ARBA00022801"/>
    </source>
</evidence>
<dbReference type="InterPro" id="IPR050261">
    <property type="entry name" value="FrsA_esterase"/>
</dbReference>
<proteinExistence type="predicted"/>
<dbReference type="EMBL" id="CP017147">
    <property type="protein sequence ID" value="AOO81570.1"/>
    <property type="molecule type" value="Genomic_DNA"/>
</dbReference>
<evidence type="ECO:0000313" key="4">
    <source>
        <dbReference type="EMBL" id="AOO81570.1"/>
    </source>
</evidence>
<keyword evidence="2" id="KW-0732">Signal</keyword>
<dbReference type="PANTHER" id="PTHR22946">
    <property type="entry name" value="DIENELACTONE HYDROLASE DOMAIN-CONTAINING PROTEIN-RELATED"/>
    <property type="match status" value="1"/>
</dbReference>
<protein>
    <submittedName>
        <fullName evidence="4">Carboxymethylenebutenolidase</fullName>
    </submittedName>
</protein>
<feature type="domain" description="Dienelactone hydrolase" evidence="3">
    <location>
        <begin position="132"/>
        <end position="257"/>
    </location>
</feature>
<dbReference type="KEGG" id="bvv:BHK69_14890"/>
<feature type="signal peptide" evidence="2">
    <location>
        <begin position="1"/>
        <end position="23"/>
    </location>
</feature>
<dbReference type="OrthoDB" id="3647650at2"/>
<dbReference type="PANTHER" id="PTHR22946:SF9">
    <property type="entry name" value="POLYKETIDE TRANSFERASE AF380"/>
    <property type="match status" value="1"/>
</dbReference>
<accession>A0A1D7U2H4</accession>
<sequence>MSYRSFFAGIAMSLCGLGGAALAQGPVPKDLPARAEIYAIPTLTLSDSQFLSGDSNAKPAVVTGELSLAPGTGRLPVAVLMHGSGGIGGNIQYWKRVLNGAGIATFVIDGVTGRGFSGVGDKQAALGRLNFVLDIYRSLDILAKHPRIDPERIVMMGFSRGGQAALYSSVDRFQKLWNKSGVNFASYVVFYPDCGTTYRDDGKVSARPIRIFHGTPDNYNPVAPCKAYVERLKQAGADIQLTEYPNAPHGFDNPYGANPPAPTKADQSVRACKIREDANAVLVNDATQKPFSYNDECVSIGPTVGFDPEAAQAVTSAVQAFLKSTLGAK</sequence>
<keyword evidence="5" id="KW-1185">Reference proteome</keyword>
<evidence type="ECO:0000259" key="3">
    <source>
        <dbReference type="Pfam" id="PF01738"/>
    </source>
</evidence>
<dbReference type="SUPFAM" id="SSF53474">
    <property type="entry name" value="alpha/beta-Hydrolases"/>
    <property type="match status" value="1"/>
</dbReference>
<evidence type="ECO:0000256" key="2">
    <source>
        <dbReference type="SAM" id="SignalP"/>
    </source>
</evidence>
<dbReference type="Pfam" id="PF01738">
    <property type="entry name" value="DLH"/>
    <property type="match status" value="1"/>
</dbReference>
<feature type="chain" id="PRO_5009099930" evidence="2">
    <location>
        <begin position="24"/>
        <end position="329"/>
    </location>
</feature>
<dbReference type="InterPro" id="IPR002925">
    <property type="entry name" value="Dienelactn_hydro"/>
</dbReference>
<dbReference type="Proteomes" id="UP000094969">
    <property type="component" value="Chromosome"/>
</dbReference>
<keyword evidence="1" id="KW-0378">Hydrolase</keyword>